<evidence type="ECO:0000313" key="5">
    <source>
        <dbReference type="Proteomes" id="UP001217417"/>
    </source>
</evidence>
<dbReference type="Gene3D" id="3.40.50.720">
    <property type="entry name" value="NAD(P)-binding Rossmann-like Domain"/>
    <property type="match status" value="1"/>
</dbReference>
<accession>A0AAD7VW20</accession>
<keyword evidence="2" id="KW-0560">Oxidoreductase</keyword>
<dbReference type="Pfam" id="PF05368">
    <property type="entry name" value="NmrA"/>
    <property type="match status" value="1"/>
</dbReference>
<dbReference type="PANTHER" id="PTHR47706">
    <property type="entry name" value="NMRA-LIKE FAMILY PROTEIN"/>
    <property type="match status" value="1"/>
</dbReference>
<dbReference type="InterPro" id="IPR008030">
    <property type="entry name" value="NmrA-like"/>
</dbReference>
<evidence type="ECO:0000259" key="3">
    <source>
        <dbReference type="Pfam" id="PF05368"/>
    </source>
</evidence>
<dbReference type="GeneID" id="80886398"/>
<keyword evidence="5" id="KW-1185">Reference proteome</keyword>
<dbReference type="InterPro" id="IPR036291">
    <property type="entry name" value="NAD(P)-bd_dom_sf"/>
</dbReference>
<evidence type="ECO:0000256" key="2">
    <source>
        <dbReference type="ARBA" id="ARBA00023002"/>
    </source>
</evidence>
<dbReference type="PANTHER" id="PTHR47706:SF9">
    <property type="entry name" value="NMRA-LIKE DOMAIN-CONTAINING PROTEIN-RELATED"/>
    <property type="match status" value="1"/>
</dbReference>
<organism evidence="4 5">
    <name type="scientific">Lipomyces tetrasporus</name>
    <dbReference type="NCBI Taxonomy" id="54092"/>
    <lineage>
        <taxon>Eukaryota</taxon>
        <taxon>Fungi</taxon>
        <taxon>Dikarya</taxon>
        <taxon>Ascomycota</taxon>
        <taxon>Saccharomycotina</taxon>
        <taxon>Lipomycetes</taxon>
        <taxon>Lipomycetales</taxon>
        <taxon>Lipomycetaceae</taxon>
        <taxon>Lipomyces</taxon>
    </lineage>
</organism>
<dbReference type="SUPFAM" id="SSF51735">
    <property type="entry name" value="NAD(P)-binding Rossmann-fold domains"/>
    <property type="match status" value="1"/>
</dbReference>
<dbReference type="EMBL" id="JARPMG010000002">
    <property type="protein sequence ID" value="KAJ8102880.1"/>
    <property type="molecule type" value="Genomic_DNA"/>
</dbReference>
<dbReference type="RefSeq" id="XP_056046330.1">
    <property type="nucleotide sequence ID" value="XM_056191232.1"/>
</dbReference>
<protein>
    <recommendedName>
        <fullName evidence="3">NmrA-like domain-containing protein</fullName>
    </recommendedName>
</protein>
<evidence type="ECO:0000256" key="1">
    <source>
        <dbReference type="ARBA" id="ARBA00022857"/>
    </source>
</evidence>
<keyword evidence="1" id="KW-0521">NADP</keyword>
<reference evidence="4" key="1">
    <citation type="submission" date="2023-03" db="EMBL/GenBank/DDBJ databases">
        <title>Near-Complete genome sequence of Lipomyces tetrasporous NRRL Y-64009, an oleaginous yeast capable of growing on lignocellulosic hydrolysates.</title>
        <authorList>
            <consortium name="Lawrence Berkeley National Laboratory"/>
            <person name="Jagtap S.S."/>
            <person name="Liu J.-J."/>
            <person name="Walukiewicz H.E."/>
            <person name="Pangilinan J."/>
            <person name="Lipzen A."/>
            <person name="Ahrendt S."/>
            <person name="Koriabine M."/>
            <person name="Cobaugh K."/>
            <person name="Salamov A."/>
            <person name="Yoshinaga Y."/>
            <person name="Ng V."/>
            <person name="Daum C."/>
            <person name="Grigoriev I.V."/>
            <person name="Slininger P.J."/>
            <person name="Dien B.S."/>
            <person name="Jin Y.-S."/>
            <person name="Rao C.V."/>
        </authorList>
    </citation>
    <scope>NUCLEOTIDE SEQUENCE</scope>
    <source>
        <strain evidence="4">NRRL Y-64009</strain>
    </source>
</reference>
<dbReference type="InterPro" id="IPR051609">
    <property type="entry name" value="NmrA/Isoflavone_reductase-like"/>
</dbReference>
<comment type="caution">
    <text evidence="4">The sequence shown here is derived from an EMBL/GenBank/DDBJ whole genome shotgun (WGS) entry which is preliminary data.</text>
</comment>
<name>A0AAD7VW20_9ASCO</name>
<dbReference type="GO" id="GO:0016491">
    <property type="term" value="F:oxidoreductase activity"/>
    <property type="evidence" value="ECO:0007669"/>
    <property type="project" value="UniProtKB-KW"/>
</dbReference>
<feature type="domain" description="NmrA-like" evidence="3">
    <location>
        <begin position="4"/>
        <end position="229"/>
    </location>
</feature>
<dbReference type="AlphaFoldDB" id="A0AAD7VW20"/>
<evidence type="ECO:0000313" key="4">
    <source>
        <dbReference type="EMBL" id="KAJ8102880.1"/>
    </source>
</evidence>
<sequence>MAPAVAIIGSNGFLFQPIVDAITSDFFKDKYAFPLRVLTRDPSKAESSELVTYYKSDYSDPSTLDDALQGVHVVINLTSPNLVWNVVLDAIVRNNVPMYIMSDFGCDGRKLHVKSYLDFKKGHAQKARELGVPKVVQIFTGLFQEFLVKFGTLGPNWQTGSATIIGDGNAPVTVTATRDIGLSVASLGYRPVDEIPEFVRVQGDMKTLNEIISIYMKVTGKNVAVEYDSADVNSLHTLADGNLMHSLKILAANPQTETFNFPSTDNDFVNPGLWKWSSIEDGLQEAYDGMNPSGVLRF</sequence>
<gene>
    <name evidence="4" type="ORF">POJ06DRAFT_58301</name>
</gene>
<dbReference type="Gene3D" id="3.90.25.10">
    <property type="entry name" value="UDP-galactose 4-epimerase, domain 1"/>
    <property type="match status" value="1"/>
</dbReference>
<proteinExistence type="predicted"/>
<dbReference type="Proteomes" id="UP001217417">
    <property type="component" value="Unassembled WGS sequence"/>
</dbReference>